<keyword evidence="9" id="KW-0966">Cell projection</keyword>
<dbReference type="AlphaFoldDB" id="A4U4K6"/>
<evidence type="ECO:0000256" key="1">
    <source>
        <dbReference type="ARBA" id="ARBA00009764"/>
    </source>
</evidence>
<gene>
    <name evidence="9" type="primary">fliD</name>
    <name evidence="9" type="ORF">MGR_3881</name>
</gene>
<dbReference type="GO" id="GO:0071973">
    <property type="term" value="P:bacterial-type flagellum-dependent cell motility"/>
    <property type="evidence" value="ECO:0007669"/>
    <property type="project" value="TreeGrafter"/>
</dbReference>
<dbReference type="GO" id="GO:0009424">
    <property type="term" value="C:bacterial-type flagellum hook"/>
    <property type="evidence" value="ECO:0007669"/>
    <property type="project" value="UniProtKB-UniRule"/>
</dbReference>
<evidence type="ECO:0000259" key="7">
    <source>
        <dbReference type="Pfam" id="PF02465"/>
    </source>
</evidence>
<dbReference type="InterPro" id="IPR040026">
    <property type="entry name" value="FliD"/>
</dbReference>
<dbReference type="GO" id="GO:0007155">
    <property type="term" value="P:cell adhesion"/>
    <property type="evidence" value="ECO:0007669"/>
    <property type="project" value="InterPro"/>
</dbReference>
<evidence type="ECO:0000256" key="4">
    <source>
        <dbReference type="ARBA" id="ARBA00023143"/>
    </source>
</evidence>
<dbReference type="InterPro" id="IPR010810">
    <property type="entry name" value="Flagellin_hook_IN_motif"/>
</dbReference>
<dbReference type="GO" id="GO:0009421">
    <property type="term" value="C:bacterial-type flagellum filament cap"/>
    <property type="evidence" value="ECO:0007669"/>
    <property type="project" value="InterPro"/>
</dbReference>
<dbReference type="EMBL" id="CU459003">
    <property type="protein sequence ID" value="CAM77813.1"/>
    <property type="molecule type" value="Genomic_DNA"/>
</dbReference>
<dbReference type="GO" id="GO:0005576">
    <property type="term" value="C:extracellular region"/>
    <property type="evidence" value="ECO:0007669"/>
    <property type="project" value="UniProtKB-SubCell"/>
</dbReference>
<evidence type="ECO:0000313" key="9">
    <source>
        <dbReference type="EMBL" id="CAM77813.1"/>
    </source>
</evidence>
<evidence type="ECO:0000259" key="8">
    <source>
        <dbReference type="Pfam" id="PF07195"/>
    </source>
</evidence>
<organism evidence="9">
    <name type="scientific">Magnetospirillum gryphiswaldense</name>
    <dbReference type="NCBI Taxonomy" id="55518"/>
    <lineage>
        <taxon>Bacteria</taxon>
        <taxon>Pseudomonadati</taxon>
        <taxon>Pseudomonadota</taxon>
        <taxon>Alphaproteobacteria</taxon>
        <taxon>Rhodospirillales</taxon>
        <taxon>Rhodospirillaceae</taxon>
        <taxon>Magnetospirillum</taxon>
    </lineage>
</organism>
<protein>
    <recommendedName>
        <fullName evidence="5">Flagellar hook-associated protein 2</fullName>
        <shortName evidence="5">HAP2</shortName>
    </recommendedName>
    <alternativeName>
        <fullName evidence="5">Flagellar cap protein</fullName>
    </alternativeName>
</protein>
<feature type="region of interest" description="Disordered" evidence="6">
    <location>
        <begin position="1"/>
        <end position="20"/>
    </location>
</feature>
<feature type="coiled-coil region" evidence="5">
    <location>
        <begin position="495"/>
        <end position="547"/>
    </location>
</feature>
<keyword evidence="4 5" id="KW-0975">Bacterial flagellum</keyword>
<evidence type="ECO:0000256" key="6">
    <source>
        <dbReference type="SAM" id="MobiDB-lite"/>
    </source>
</evidence>
<name>A4U4K6_9PROT</name>
<keyword evidence="9" id="KW-0282">Flagellum</keyword>
<reference evidence="9" key="1">
    <citation type="journal article" date="2007" name="J. Bacteriol.">
        <title>Comparative genome analysis of four magnetotactic bacteria reveals a complex set of group-specific genes implicated in magnetosome biomineralization and function.</title>
        <authorList>
            <person name="Richter M."/>
            <person name="Kube M."/>
            <person name="Bazylinski D.A."/>
            <person name="Lombardot T."/>
            <person name="Gloeckner F.O."/>
            <person name="Reinhardt R."/>
            <person name="Schueler D."/>
        </authorList>
    </citation>
    <scope>NUCLEOTIDE SEQUENCE</scope>
    <source>
        <strain evidence="9">MSR-1</strain>
    </source>
</reference>
<keyword evidence="5" id="KW-0964">Secreted</keyword>
<evidence type="ECO:0000256" key="3">
    <source>
        <dbReference type="ARBA" id="ARBA00023054"/>
    </source>
</evidence>
<comment type="similarity">
    <text evidence="1 5">Belongs to the FliD family.</text>
</comment>
<comment type="function">
    <text evidence="5">Required for morphogenesis and for the elongation of the flagellar filament by facilitating polymerization of the flagellin monomers at the tip of growing filament. Forms a capping structure, which prevents flagellin subunits (transported through the central channel of the flagellum) from leaking out without polymerization at the distal end.</text>
</comment>
<dbReference type="Pfam" id="PF07195">
    <property type="entry name" value="FliD_C"/>
    <property type="match status" value="1"/>
</dbReference>
<dbReference type="InterPro" id="IPR003481">
    <property type="entry name" value="FliD_N"/>
</dbReference>
<evidence type="ECO:0000256" key="2">
    <source>
        <dbReference type="ARBA" id="ARBA00011255"/>
    </source>
</evidence>
<feature type="domain" description="Flagellar hook-associated protein 2 C-terminal" evidence="8">
    <location>
        <begin position="239"/>
        <end position="535"/>
    </location>
</feature>
<comment type="subcellular location">
    <subcellularLocation>
        <location evidence="5">Secreted</location>
    </subcellularLocation>
    <subcellularLocation>
        <location evidence="5">Bacterial flagellum</location>
    </subcellularLocation>
</comment>
<evidence type="ECO:0000256" key="5">
    <source>
        <dbReference type="RuleBase" id="RU362066"/>
    </source>
</evidence>
<sequence>MTTSVSSSTTTTATSSVSYSQNRNEFDTDALVEAAVSAKLARADTLETKVTANETKIAAYEEMQTLLLAMQDSLQALRADPSSSGQEDDVFLNRTGYLTSGTSTSADTLLSVTVEDGTELGSHEIEIIQVAKAERLGGSSQSSRSDAADMAGSFTLGGTAFTVTADMSLDDIVDTINTETTNTGIKASVIKVSDTEYMMVLTATETNAEITLADTSGTVLQDLGLVDENGDKADILQAAQPAQVKIDGVTIERDTNEIDDAIDGITLTLYKAESGNTLTLEVDNSLSDIKTQVESLVETYNALRDFVLLNQTTASDGSADESAVLFGDSILRTVSTQLQEALTAAIDEASLASLGLSFDEQNYLEIDEDALDDALLNDLDTIQSLFSFQAATSSGNLSLLRHGDGPESADFTLDITVTDGAISAVSVGGDTSLFTVSGSRIIGAEGSLYEGLTFVFTGSASQSIDVSVSQGIADRMWQAVEEVADEYDGQLAEQITTLEDSNTDLEDRITTIEANAETYRSYLLDKYARIEAKLAEAQSVLDLLEALTNSEDN</sequence>
<proteinExistence type="inferred from homology"/>
<feature type="domain" description="Flagellar hook-associated protein 2 N-terminal" evidence="7">
    <location>
        <begin position="25"/>
        <end position="133"/>
    </location>
</feature>
<dbReference type="PANTHER" id="PTHR30288:SF0">
    <property type="entry name" value="FLAGELLAR HOOK-ASSOCIATED PROTEIN 2"/>
    <property type="match status" value="1"/>
</dbReference>
<dbReference type="PANTHER" id="PTHR30288">
    <property type="entry name" value="FLAGELLAR CAP/ASSEMBLY PROTEIN FLID"/>
    <property type="match status" value="1"/>
</dbReference>
<dbReference type="Pfam" id="PF07196">
    <property type="entry name" value="Flagellin_IN"/>
    <property type="match status" value="1"/>
</dbReference>
<accession>A4U4K6</accession>
<dbReference type="Pfam" id="PF02465">
    <property type="entry name" value="FliD_N"/>
    <property type="match status" value="1"/>
</dbReference>
<dbReference type="RefSeq" id="WP_106001205.1">
    <property type="nucleotide sequence ID" value="NZ_CP027527.1"/>
</dbReference>
<feature type="compositionally biased region" description="Low complexity" evidence="6">
    <location>
        <begin position="1"/>
        <end position="18"/>
    </location>
</feature>
<dbReference type="InterPro" id="IPR010809">
    <property type="entry name" value="FliD_C"/>
</dbReference>
<keyword evidence="3 5" id="KW-0175">Coiled coil</keyword>
<comment type="subunit">
    <text evidence="2 5">Homopentamer.</text>
</comment>
<keyword evidence="9" id="KW-0969">Cilium</keyword>